<organism evidence="1 2">
    <name type="scientific">Elysia crispata</name>
    <name type="common">lettuce slug</name>
    <dbReference type="NCBI Taxonomy" id="231223"/>
    <lineage>
        <taxon>Eukaryota</taxon>
        <taxon>Metazoa</taxon>
        <taxon>Spiralia</taxon>
        <taxon>Lophotrochozoa</taxon>
        <taxon>Mollusca</taxon>
        <taxon>Gastropoda</taxon>
        <taxon>Heterobranchia</taxon>
        <taxon>Euthyneura</taxon>
        <taxon>Panpulmonata</taxon>
        <taxon>Sacoglossa</taxon>
        <taxon>Placobranchoidea</taxon>
        <taxon>Plakobranchidae</taxon>
        <taxon>Elysia</taxon>
    </lineage>
</organism>
<reference evidence="1" key="1">
    <citation type="journal article" date="2023" name="G3 (Bethesda)">
        <title>A reference genome for the long-term kleptoplast-retaining sea slug Elysia crispata morphotype clarki.</title>
        <authorList>
            <person name="Eastman K.E."/>
            <person name="Pendleton A.L."/>
            <person name="Shaikh M.A."/>
            <person name="Suttiyut T."/>
            <person name="Ogas R."/>
            <person name="Tomko P."/>
            <person name="Gavelis G."/>
            <person name="Widhalm J.R."/>
            <person name="Wisecaver J.H."/>
        </authorList>
    </citation>
    <scope>NUCLEOTIDE SEQUENCE</scope>
    <source>
        <strain evidence="1">ECLA1</strain>
    </source>
</reference>
<comment type="caution">
    <text evidence="1">The sequence shown here is derived from an EMBL/GenBank/DDBJ whole genome shotgun (WGS) entry which is preliminary data.</text>
</comment>
<dbReference type="Proteomes" id="UP001283361">
    <property type="component" value="Unassembled WGS sequence"/>
</dbReference>
<protein>
    <submittedName>
        <fullName evidence="1">Uncharacterized protein</fullName>
    </submittedName>
</protein>
<accession>A0AAE1DGK8</accession>
<evidence type="ECO:0000313" key="1">
    <source>
        <dbReference type="EMBL" id="KAK3769005.1"/>
    </source>
</evidence>
<dbReference type="AlphaFoldDB" id="A0AAE1DGK8"/>
<gene>
    <name evidence="1" type="ORF">RRG08_036749</name>
</gene>
<name>A0AAE1DGK8_9GAST</name>
<proteinExistence type="predicted"/>
<sequence length="167" mass="17885">MPQGSLQLIHSEISSTWEGEAGSEIPRSMAVIYVESQICLTSAPDRVRARQIDGIDGLCSIAAADQGTVPHRVQAKVVRCAPPVPLDGSLSLSSSMSQVPVLGKGDIHAGWEEEKQTVWGGGESLIGFLSFGRPFPSVSSLSLKLDLFTPRNSNQETCTKSSFEEKV</sequence>
<dbReference type="EMBL" id="JAWDGP010003984">
    <property type="protein sequence ID" value="KAK3769005.1"/>
    <property type="molecule type" value="Genomic_DNA"/>
</dbReference>
<evidence type="ECO:0000313" key="2">
    <source>
        <dbReference type="Proteomes" id="UP001283361"/>
    </source>
</evidence>
<keyword evidence="2" id="KW-1185">Reference proteome</keyword>